<dbReference type="Proteomes" id="UP000195602">
    <property type="component" value="Unassembled WGS sequence"/>
</dbReference>
<evidence type="ECO:0000256" key="3">
    <source>
        <dbReference type="ARBA" id="ARBA00023125"/>
    </source>
</evidence>
<accession>A0AA91PXV5</accession>
<comment type="caution">
    <text evidence="6">The sequence shown here is derived from an EMBL/GenBank/DDBJ whole genome shotgun (WGS) entry which is preliminary data.</text>
</comment>
<evidence type="ECO:0000256" key="2">
    <source>
        <dbReference type="ARBA" id="ARBA00023015"/>
    </source>
</evidence>
<dbReference type="SMART" id="SM01252">
    <property type="entry name" value="KilA-N"/>
    <property type="match status" value="1"/>
</dbReference>
<dbReference type="SUPFAM" id="SSF54616">
    <property type="entry name" value="DNA-binding domain of Mlu1-box binding protein MBP1"/>
    <property type="match status" value="1"/>
</dbReference>
<organism evidence="6 7">
    <name type="scientific">Clavispora lusitaniae</name>
    <name type="common">Candida lusitaniae</name>
    <dbReference type="NCBI Taxonomy" id="36911"/>
    <lineage>
        <taxon>Eukaryota</taxon>
        <taxon>Fungi</taxon>
        <taxon>Dikarya</taxon>
        <taxon>Ascomycota</taxon>
        <taxon>Saccharomycotina</taxon>
        <taxon>Pichiomycetes</taxon>
        <taxon>Metschnikowiaceae</taxon>
        <taxon>Clavispora</taxon>
    </lineage>
</organism>
<dbReference type="InterPro" id="IPR003163">
    <property type="entry name" value="Tscrpt_reg_HTH_APSES-type"/>
</dbReference>
<dbReference type="GO" id="GO:0043565">
    <property type="term" value="F:sequence-specific DNA binding"/>
    <property type="evidence" value="ECO:0007669"/>
    <property type="project" value="TreeGrafter"/>
</dbReference>
<dbReference type="GO" id="GO:0005634">
    <property type="term" value="C:nucleus"/>
    <property type="evidence" value="ECO:0007669"/>
    <property type="project" value="TreeGrafter"/>
</dbReference>
<feature type="domain" description="HTH APSES-type" evidence="5">
    <location>
        <begin position="139"/>
        <end position="245"/>
    </location>
</feature>
<dbReference type="Pfam" id="PF04383">
    <property type="entry name" value="KilA-N"/>
    <property type="match status" value="1"/>
</dbReference>
<dbReference type="PROSITE" id="PS51299">
    <property type="entry name" value="HTH_APSES"/>
    <property type="match status" value="1"/>
</dbReference>
<protein>
    <submittedName>
        <fullName evidence="6">Transcriptional regulator</fullName>
    </submittedName>
</protein>
<dbReference type="PANTHER" id="PTHR47792:SF1">
    <property type="entry name" value="PROTEIN SOK2-RELATED"/>
    <property type="match status" value="1"/>
</dbReference>
<dbReference type="InterPro" id="IPR036887">
    <property type="entry name" value="HTH_APSES_sf"/>
</dbReference>
<dbReference type="EMBL" id="LYUB02000013">
    <property type="protein sequence ID" value="OVF07365.1"/>
    <property type="molecule type" value="Genomic_DNA"/>
</dbReference>
<dbReference type="PANTHER" id="PTHR47792">
    <property type="entry name" value="PROTEIN SOK2-RELATED"/>
    <property type="match status" value="1"/>
</dbReference>
<keyword evidence="3" id="KW-0238">DNA-binding</keyword>
<reference evidence="6 7" key="1">
    <citation type="submission" date="2017-04" db="EMBL/GenBank/DDBJ databases">
        <title>Draft genome of the yeast Clavispora lusitaniae type strain CBS 6936.</title>
        <authorList>
            <person name="Durrens P."/>
            <person name="Klopp C."/>
            <person name="Biteau N."/>
            <person name="Fitton-Ouhabi V."/>
            <person name="Dementhon K."/>
            <person name="Accoceberry I."/>
            <person name="Sherman D.J."/>
            <person name="Noel T."/>
        </authorList>
    </citation>
    <scope>NUCLEOTIDE SEQUENCE [LARGE SCALE GENOMIC DNA]</scope>
    <source>
        <strain evidence="6 7">CBS 6936</strain>
    </source>
</reference>
<dbReference type="Gene3D" id="3.10.260.10">
    <property type="entry name" value="Transcription regulator HTH, APSES-type DNA-binding domain"/>
    <property type="match status" value="1"/>
</dbReference>
<evidence type="ECO:0000313" key="6">
    <source>
        <dbReference type="EMBL" id="OVF07365.1"/>
    </source>
</evidence>
<dbReference type="AlphaFoldDB" id="A0AA91PXV5"/>
<evidence type="ECO:0000256" key="4">
    <source>
        <dbReference type="ARBA" id="ARBA00023163"/>
    </source>
</evidence>
<evidence type="ECO:0000256" key="1">
    <source>
        <dbReference type="ARBA" id="ARBA00007247"/>
    </source>
</evidence>
<comment type="similarity">
    <text evidence="1">Belongs to the EFG1/PHD1/stuA family.</text>
</comment>
<gene>
    <name evidence="6" type="ORF">A9F13_13g00638</name>
</gene>
<evidence type="ECO:0000313" key="7">
    <source>
        <dbReference type="Proteomes" id="UP000195602"/>
    </source>
</evidence>
<keyword evidence="2" id="KW-0805">Transcription regulation</keyword>
<proteinExistence type="inferred from homology"/>
<dbReference type="KEGG" id="clus:A9F13_13g00638"/>
<keyword evidence="4" id="KW-0804">Transcription</keyword>
<evidence type="ECO:0000259" key="5">
    <source>
        <dbReference type="PROSITE" id="PS51299"/>
    </source>
</evidence>
<dbReference type="InterPro" id="IPR029790">
    <property type="entry name" value="EFG1/Phd1/StuA"/>
</dbReference>
<dbReference type="GO" id="GO:0003700">
    <property type="term" value="F:DNA-binding transcription factor activity"/>
    <property type="evidence" value="ECO:0007669"/>
    <property type="project" value="TreeGrafter"/>
</dbReference>
<name>A0AA91PXV5_CLALS</name>
<sequence>MTSSYDNIPNYTSTAFASKHLVLNHLGDVAHGEYSRFMEKSSNSVPMAQNISDELLEPKSNESSRDSVHYSSSQWNSHGINMYLGPSQVGGSSEMATHMHHVGSPNVIHRSQNSLGSVSSLSPTLSMPKSNQRKISKPRITTIYWEAESTTCFQVKAGKVVVSRREKDDYVNGTKLLNVTGMSRGKRDGLLKTEKGRIVVRNGPMNLKGVWIPFHRASEIARNEGVDQLLYPLFVSNIREFYQVRGQDLRQESASDNEEVSTAPESFMDADLSANDKTHTGTMPFYFP</sequence>
<dbReference type="InterPro" id="IPR018004">
    <property type="entry name" value="KilA/APSES_HTH"/>
</dbReference>
<dbReference type="GO" id="GO:0045944">
    <property type="term" value="P:positive regulation of transcription by RNA polymerase II"/>
    <property type="evidence" value="ECO:0007669"/>
    <property type="project" value="TreeGrafter"/>
</dbReference>